<evidence type="ECO:0000256" key="3">
    <source>
        <dbReference type="PIRSR" id="PIRSR004848-1"/>
    </source>
</evidence>
<protein>
    <recommendedName>
        <fullName evidence="2">Pyridoxal phosphate homeostasis protein</fullName>
        <shortName evidence="2">PLP homeostasis protein</shortName>
    </recommendedName>
</protein>
<evidence type="ECO:0000256" key="2">
    <source>
        <dbReference type="HAMAP-Rule" id="MF_02087"/>
    </source>
</evidence>
<dbReference type="STRING" id="435908.IDSA_10720"/>
<comment type="caution">
    <text evidence="6">The sequence shown here is derived from an EMBL/GenBank/DDBJ whole genome shotgun (WGS) entry which is preliminary data.</text>
</comment>
<dbReference type="eggNOG" id="COG0325">
    <property type="taxonomic scope" value="Bacteria"/>
</dbReference>
<dbReference type="PANTHER" id="PTHR10146:SF14">
    <property type="entry name" value="PYRIDOXAL PHOSPHATE HOMEOSTASIS PROTEIN"/>
    <property type="match status" value="1"/>
</dbReference>
<dbReference type="PANTHER" id="PTHR10146">
    <property type="entry name" value="PROLINE SYNTHETASE CO-TRANSCRIBED BACTERIAL HOMOLOG PROTEIN"/>
    <property type="match status" value="1"/>
</dbReference>
<dbReference type="CDD" id="cd06824">
    <property type="entry name" value="PLPDE_III_Yggs_like"/>
    <property type="match status" value="1"/>
</dbReference>
<name>A0A094IWM8_9GAMM</name>
<dbReference type="InterPro" id="IPR001608">
    <property type="entry name" value="Ala_racemase_N"/>
</dbReference>
<dbReference type="FunFam" id="3.20.20.10:FF:000018">
    <property type="entry name" value="Pyridoxal phosphate homeostasis protein"/>
    <property type="match status" value="1"/>
</dbReference>
<dbReference type="AlphaFoldDB" id="A0A094IWM8"/>
<dbReference type="InterPro" id="IPR011078">
    <property type="entry name" value="PyrdxlP_homeostasis"/>
</dbReference>
<dbReference type="EMBL" id="JPER01000006">
    <property type="protein sequence ID" value="KFZ30224.1"/>
    <property type="molecule type" value="Genomic_DNA"/>
</dbReference>
<evidence type="ECO:0000313" key="6">
    <source>
        <dbReference type="EMBL" id="KFZ30224.1"/>
    </source>
</evidence>
<reference evidence="6 7" key="1">
    <citation type="submission" date="2014-06" db="EMBL/GenBank/DDBJ databases">
        <title>The draft genome sequence of Idiomarina salinarum ISL-52.</title>
        <authorList>
            <person name="Du J."/>
            <person name="Shao Z."/>
        </authorList>
    </citation>
    <scope>NUCLEOTIDE SEQUENCE [LARGE SCALE GENOMIC DNA]</scope>
    <source>
        <strain evidence="6 7">ISL-52</strain>
    </source>
</reference>
<dbReference type="Proteomes" id="UP000054363">
    <property type="component" value="Unassembled WGS sequence"/>
</dbReference>
<organism evidence="6 7">
    <name type="scientific">Pseudidiomarina salinarum</name>
    <dbReference type="NCBI Taxonomy" id="435908"/>
    <lineage>
        <taxon>Bacteria</taxon>
        <taxon>Pseudomonadati</taxon>
        <taxon>Pseudomonadota</taxon>
        <taxon>Gammaproteobacteria</taxon>
        <taxon>Alteromonadales</taxon>
        <taxon>Idiomarinaceae</taxon>
        <taxon>Pseudidiomarina</taxon>
    </lineage>
</organism>
<dbReference type="PIRSF" id="PIRSF004848">
    <property type="entry name" value="YBL036c_PLPDEIII"/>
    <property type="match status" value="1"/>
</dbReference>
<comment type="function">
    <text evidence="2">Pyridoxal 5'-phosphate (PLP)-binding protein, which is involved in PLP homeostasis.</text>
</comment>
<dbReference type="InterPro" id="IPR029066">
    <property type="entry name" value="PLP-binding_barrel"/>
</dbReference>
<dbReference type="HAMAP" id="MF_02087">
    <property type="entry name" value="PLP_homeostasis"/>
    <property type="match status" value="1"/>
</dbReference>
<dbReference type="NCBIfam" id="TIGR00044">
    <property type="entry name" value="YggS family pyridoxal phosphate-dependent enzyme"/>
    <property type="match status" value="1"/>
</dbReference>
<feature type="domain" description="Alanine racemase N-terminal" evidence="5">
    <location>
        <begin position="22"/>
        <end position="228"/>
    </location>
</feature>
<dbReference type="OrthoDB" id="9804072at2"/>
<keyword evidence="1 2" id="KW-0663">Pyridoxal phosphate</keyword>
<dbReference type="GO" id="GO:0030170">
    <property type="term" value="F:pyridoxal phosphate binding"/>
    <property type="evidence" value="ECO:0007669"/>
    <property type="project" value="UniProtKB-UniRule"/>
</dbReference>
<dbReference type="SUPFAM" id="SSF51419">
    <property type="entry name" value="PLP-binding barrel"/>
    <property type="match status" value="1"/>
</dbReference>
<evidence type="ECO:0000313" key="7">
    <source>
        <dbReference type="Proteomes" id="UP000054363"/>
    </source>
</evidence>
<evidence type="ECO:0000256" key="4">
    <source>
        <dbReference type="RuleBase" id="RU004514"/>
    </source>
</evidence>
<proteinExistence type="inferred from homology"/>
<feature type="modified residue" description="N6-(pyridoxal phosphate)lysine" evidence="2 3">
    <location>
        <position position="36"/>
    </location>
</feature>
<sequence length="232" mass="25265">MNTIAERLKEVRNQIILACEAAQRSPADVRLLAVSKTRSIEEILQARQAGQMEFGENYVQEGVSKIAQLEEHSEITWHFIGPVQSNKTRDIAGSFGWVHSVDRAKIARRLNDQRQHAQPPLNVLIQVNIDQEDTKAGVLPADIAELAGLISSLPGLRLRGLMAIPAAAADAVARAASYARMQGLYSGLQAQYDQIDTLSMGMSDDLATAIKYGATTVRIGTAIFGSRPSDKK</sequence>
<dbReference type="PROSITE" id="PS01211">
    <property type="entry name" value="UPF0001"/>
    <property type="match status" value="1"/>
</dbReference>
<dbReference type="Pfam" id="PF01168">
    <property type="entry name" value="Ala_racemase_N"/>
    <property type="match status" value="1"/>
</dbReference>
<accession>A0A094IWM8</accession>
<comment type="similarity">
    <text evidence="2 4">Belongs to the pyridoxal phosphate-binding protein YggS/PROSC family.</text>
</comment>
<evidence type="ECO:0000259" key="5">
    <source>
        <dbReference type="Pfam" id="PF01168"/>
    </source>
</evidence>
<keyword evidence="7" id="KW-1185">Reference proteome</keyword>
<dbReference type="Gene3D" id="3.20.20.10">
    <property type="entry name" value="Alanine racemase"/>
    <property type="match status" value="1"/>
</dbReference>
<comment type="cofactor">
    <cofactor evidence="3">
        <name>pyridoxal 5'-phosphate</name>
        <dbReference type="ChEBI" id="CHEBI:597326"/>
    </cofactor>
</comment>
<gene>
    <name evidence="6" type="ORF">IDSA_10720</name>
</gene>
<evidence type="ECO:0000256" key="1">
    <source>
        <dbReference type="ARBA" id="ARBA00022898"/>
    </source>
</evidence>